<reference evidence="1" key="1">
    <citation type="submission" date="2023-03" db="EMBL/GenBank/DDBJ databases">
        <title>Massive genome expansion in bonnet fungi (Mycena s.s.) driven by repeated elements and novel gene families across ecological guilds.</title>
        <authorList>
            <consortium name="Lawrence Berkeley National Laboratory"/>
            <person name="Harder C.B."/>
            <person name="Miyauchi S."/>
            <person name="Viragh M."/>
            <person name="Kuo A."/>
            <person name="Thoen E."/>
            <person name="Andreopoulos B."/>
            <person name="Lu D."/>
            <person name="Skrede I."/>
            <person name="Drula E."/>
            <person name="Henrissat B."/>
            <person name="Morin E."/>
            <person name="Kohler A."/>
            <person name="Barry K."/>
            <person name="LaButti K."/>
            <person name="Morin E."/>
            <person name="Salamov A."/>
            <person name="Lipzen A."/>
            <person name="Mereny Z."/>
            <person name="Hegedus B."/>
            <person name="Baldrian P."/>
            <person name="Stursova M."/>
            <person name="Weitz H."/>
            <person name="Taylor A."/>
            <person name="Grigoriev I.V."/>
            <person name="Nagy L.G."/>
            <person name="Martin F."/>
            <person name="Kauserud H."/>
        </authorList>
    </citation>
    <scope>NUCLEOTIDE SEQUENCE</scope>
    <source>
        <strain evidence="1">CBHHK067</strain>
    </source>
</reference>
<comment type="caution">
    <text evidence="1">The sequence shown here is derived from an EMBL/GenBank/DDBJ whole genome shotgun (WGS) entry which is preliminary data.</text>
</comment>
<dbReference type="EMBL" id="JARKIE010000285">
    <property type="protein sequence ID" value="KAJ7657993.1"/>
    <property type="molecule type" value="Genomic_DNA"/>
</dbReference>
<name>A0AAD7G457_MYCRO</name>
<proteinExistence type="predicted"/>
<evidence type="ECO:0000313" key="1">
    <source>
        <dbReference type="EMBL" id="KAJ7657993.1"/>
    </source>
</evidence>
<keyword evidence="2" id="KW-1185">Reference proteome</keyword>
<accession>A0AAD7G457</accession>
<protein>
    <submittedName>
        <fullName evidence="1">Uncharacterized protein</fullName>
    </submittedName>
</protein>
<gene>
    <name evidence="1" type="ORF">B0H17DRAFT_1097587</name>
</gene>
<evidence type="ECO:0000313" key="2">
    <source>
        <dbReference type="Proteomes" id="UP001221757"/>
    </source>
</evidence>
<dbReference type="AlphaFoldDB" id="A0AAD7G457"/>
<organism evidence="1 2">
    <name type="scientific">Mycena rosella</name>
    <name type="common">Pink bonnet</name>
    <name type="synonym">Agaricus rosellus</name>
    <dbReference type="NCBI Taxonomy" id="1033263"/>
    <lineage>
        <taxon>Eukaryota</taxon>
        <taxon>Fungi</taxon>
        <taxon>Dikarya</taxon>
        <taxon>Basidiomycota</taxon>
        <taxon>Agaricomycotina</taxon>
        <taxon>Agaricomycetes</taxon>
        <taxon>Agaricomycetidae</taxon>
        <taxon>Agaricales</taxon>
        <taxon>Marasmiineae</taxon>
        <taxon>Mycenaceae</taxon>
        <taxon>Mycena</taxon>
    </lineage>
</organism>
<dbReference type="Proteomes" id="UP001221757">
    <property type="component" value="Unassembled WGS sequence"/>
</dbReference>
<sequence length="191" mass="22035">MTGFISQWEEQKIRSLASLNMVDERLVFSFSYASASSHLRGLRLAACVFTCEDLSHIHSSIEHYQNGSYPALFYPEFLHHPCATVARREPDDDEDAPFNPLFKASRDFAYCRRKEWSSDSMFFDEKASRAVKRILEACGLDHRTVTTEEMDTLDPRFICLKCSYGAKCDGQRPRQVMPWRNAVSLHLSFFS</sequence>